<dbReference type="AlphaFoldDB" id="A0A1M6UHB3"/>
<organism evidence="2 3">
    <name type="scientific">Desulforamulus aeronauticus DSM 10349</name>
    <dbReference type="NCBI Taxonomy" id="1121421"/>
    <lineage>
        <taxon>Bacteria</taxon>
        <taxon>Bacillati</taxon>
        <taxon>Bacillota</taxon>
        <taxon>Clostridia</taxon>
        <taxon>Eubacteriales</taxon>
        <taxon>Peptococcaceae</taxon>
        <taxon>Desulforamulus</taxon>
    </lineage>
</organism>
<dbReference type="SMART" id="SM01008">
    <property type="entry name" value="Ald_Xan_dh_C"/>
    <property type="match status" value="1"/>
</dbReference>
<dbReference type="InterPro" id="IPR008274">
    <property type="entry name" value="AldOxase/xan_DH_MoCoBD1"/>
</dbReference>
<evidence type="ECO:0000313" key="3">
    <source>
        <dbReference type="Proteomes" id="UP000183997"/>
    </source>
</evidence>
<gene>
    <name evidence="2" type="ORF">SAMN02745123_02761</name>
</gene>
<dbReference type="STRING" id="1121421.SAMN02745123_02761"/>
<dbReference type="PANTHER" id="PTHR11908:SF157">
    <property type="entry name" value="XANTHINE DEHYDROGENASE SUBUNIT D-RELATED"/>
    <property type="match status" value="1"/>
</dbReference>
<keyword evidence="3" id="KW-1185">Reference proteome</keyword>
<name>A0A1M6UHB3_9FIRM</name>
<feature type="domain" description="Aldehyde oxidase/xanthine dehydrogenase a/b hammerhead" evidence="1">
    <location>
        <begin position="19"/>
        <end position="123"/>
    </location>
</feature>
<dbReference type="InterPro" id="IPR000674">
    <property type="entry name" value="Ald_Oxase/Xan_DH_a/b"/>
</dbReference>
<reference evidence="3" key="1">
    <citation type="submission" date="2016-11" db="EMBL/GenBank/DDBJ databases">
        <authorList>
            <person name="Varghese N."/>
            <person name="Submissions S."/>
        </authorList>
    </citation>
    <scope>NUCLEOTIDE SEQUENCE [LARGE SCALE GENOMIC DNA]</scope>
    <source>
        <strain evidence="3">DSM 10349</strain>
    </source>
</reference>
<dbReference type="PANTHER" id="PTHR11908">
    <property type="entry name" value="XANTHINE DEHYDROGENASE"/>
    <property type="match status" value="1"/>
</dbReference>
<dbReference type="Pfam" id="PF02738">
    <property type="entry name" value="MoCoBD_1"/>
    <property type="match status" value="1"/>
</dbReference>
<dbReference type="RefSeq" id="WP_072915421.1">
    <property type="nucleotide sequence ID" value="NZ_FRAR01000020.1"/>
</dbReference>
<dbReference type="InterPro" id="IPR046867">
    <property type="entry name" value="AldOxase/xan_DH_MoCoBD2"/>
</dbReference>
<dbReference type="SUPFAM" id="SSF56003">
    <property type="entry name" value="Molybdenum cofactor-binding domain"/>
    <property type="match status" value="1"/>
</dbReference>
<sequence>MPGVVGRSIPRIDAVGKVTGQALYASDYYLPDMLHLKLVRSTQGHACVSRVDTSALEGLTDVYVFTAKDVPVNSFGQILKDQPVLADERVRFFGEPVAVVAAKSRKLAIEYSQLVKVKYQPLTVVEEPEQALQQEAPQIHTEGNLLQHFAFQKGNSESALDKSELILEDTFTTPVVDHAYLEPEAGVSFLDEAGVLNIIAGTQNPFYDQQEIARCLGIPKEKIRVRTANIGGGFGGKDGNTVQLYLALATWQTGLPARLVFDREESLVASYKRHAARVWVRLGFSKEGLITTYQGKIYYDTGAYAALGPAVLGLGVEHAAGPYVIPNVQIDGYLCYTNKPPASAMRGFGAPQTAFATETLLNRAAKQLQLDPVKLRLKNALSKGAEGSLGQPMNHSVGLKEALTLLEKSPLWQERLQPNDPDIGYGMAAGFLSCGMGKGIEDKAKVEIQKLPDGIYEVRIGTVEIGQGSNTAFAQLAAQALGVSLQEIRVIMGDTALTYDSGSTAASRTSYISGNALLSAVADLKRQEELGEVYPKGVGEAVFPEVKEVNLGIGLPHSMYTFIAQAAKVKVNRRTGEVKLLQVFAVTEAGKIINPMALEGQIQGGVAMGAGYALLEQIGFVSGLPKQINLSTYLLPTSLDLPEIETAVVEEYEESGPMGLKGAAEVGTVVIAPAIVAAINEVIPLPINKLPISREQIAGYQAV</sequence>
<evidence type="ECO:0000313" key="2">
    <source>
        <dbReference type="EMBL" id="SHK68551.1"/>
    </source>
</evidence>
<dbReference type="InterPro" id="IPR036856">
    <property type="entry name" value="Ald_Oxase/Xan_DH_a/b_sf"/>
</dbReference>
<dbReference type="EMBL" id="FRAR01000020">
    <property type="protein sequence ID" value="SHK68551.1"/>
    <property type="molecule type" value="Genomic_DNA"/>
</dbReference>
<dbReference type="Proteomes" id="UP000183997">
    <property type="component" value="Unassembled WGS sequence"/>
</dbReference>
<dbReference type="InterPro" id="IPR037165">
    <property type="entry name" value="AldOxase/xan_DH_Mopterin-bd_sf"/>
</dbReference>
<dbReference type="GO" id="GO:0005506">
    <property type="term" value="F:iron ion binding"/>
    <property type="evidence" value="ECO:0007669"/>
    <property type="project" value="InterPro"/>
</dbReference>
<dbReference type="Gene3D" id="3.30.365.10">
    <property type="entry name" value="Aldehyde oxidase/xanthine dehydrogenase, molybdopterin binding domain"/>
    <property type="match status" value="4"/>
</dbReference>
<dbReference type="Pfam" id="PF01315">
    <property type="entry name" value="Ald_Xan_dh_C"/>
    <property type="match status" value="1"/>
</dbReference>
<protein>
    <submittedName>
        <fullName evidence="2">Xanthine dehydrogenase, molybdenum binding subunit apoprotein</fullName>
    </submittedName>
</protein>
<dbReference type="SUPFAM" id="SSF54665">
    <property type="entry name" value="CO dehydrogenase molybdoprotein N-domain-like"/>
    <property type="match status" value="1"/>
</dbReference>
<accession>A0A1M6UHB3</accession>
<dbReference type="Pfam" id="PF20256">
    <property type="entry name" value="MoCoBD_2"/>
    <property type="match status" value="2"/>
</dbReference>
<dbReference type="Gene3D" id="3.90.1170.50">
    <property type="entry name" value="Aldehyde oxidase/xanthine dehydrogenase, a/b hammerhead"/>
    <property type="match status" value="1"/>
</dbReference>
<proteinExistence type="predicted"/>
<dbReference type="GO" id="GO:0016491">
    <property type="term" value="F:oxidoreductase activity"/>
    <property type="evidence" value="ECO:0007669"/>
    <property type="project" value="InterPro"/>
</dbReference>
<dbReference type="InterPro" id="IPR016208">
    <property type="entry name" value="Ald_Oxase/xanthine_DH-like"/>
</dbReference>
<dbReference type="OrthoDB" id="41753at2"/>
<evidence type="ECO:0000259" key="1">
    <source>
        <dbReference type="SMART" id="SM01008"/>
    </source>
</evidence>